<keyword evidence="1" id="KW-0472">Membrane</keyword>
<evidence type="ECO:0000313" key="3">
    <source>
        <dbReference type="EMBL" id="AQQ68007.1"/>
    </source>
</evidence>
<name>A0A1Q2M6U3_9GAMM</name>
<dbReference type="STRING" id="260552.Mag101_10435"/>
<keyword evidence="1" id="KW-1133">Transmembrane helix</keyword>
<feature type="transmembrane region" description="Helical" evidence="1">
    <location>
        <begin position="21"/>
        <end position="41"/>
    </location>
</feature>
<proteinExistence type="predicted"/>
<evidence type="ECO:0000256" key="1">
    <source>
        <dbReference type="SAM" id="Phobius"/>
    </source>
</evidence>
<evidence type="ECO:0000259" key="2">
    <source>
        <dbReference type="Pfam" id="PF10882"/>
    </source>
</evidence>
<accession>A0A1Q2M6U3</accession>
<feature type="domain" description="Bacterial Pleckstrin homology" evidence="2">
    <location>
        <begin position="72"/>
        <end position="166"/>
    </location>
</feature>
<feature type="transmembrane region" description="Helical" evidence="1">
    <location>
        <begin position="53"/>
        <end position="70"/>
    </location>
</feature>
<dbReference type="EMBL" id="CP019650">
    <property type="protein sequence ID" value="AQQ68007.1"/>
    <property type="molecule type" value="Genomic_DNA"/>
</dbReference>
<protein>
    <recommendedName>
        <fullName evidence="2">Bacterial Pleckstrin homology domain-containing protein</fullName>
    </recommendedName>
</protein>
<dbReference type="Proteomes" id="UP000188219">
    <property type="component" value="Chromosome"/>
</dbReference>
<dbReference type="AlphaFoldDB" id="A0A1Q2M6U3"/>
<dbReference type="RefSeq" id="WP_077404438.1">
    <property type="nucleotide sequence ID" value="NZ_CP019650.1"/>
</dbReference>
<dbReference type="OrthoDB" id="574096at2"/>
<dbReference type="Pfam" id="PF10882">
    <property type="entry name" value="bPH_5"/>
    <property type="match status" value="1"/>
</dbReference>
<gene>
    <name evidence="3" type="ORF">Mag101_10435</name>
</gene>
<dbReference type="KEGG" id="maga:Mag101_10435"/>
<sequence length="177" mass="19473">MPEQSPKLKTARFNAPWSRELKLLTLLASVILIGISTLLLVKEPEQSPPLYHLGIWLPLVLLVLCALFTVRGYQLEGDQLLVLRPGWHSRVSLRELQSVTLDAKAMDGSIKLFGNGGLFSYLGLFRNKKLGRYRAYATDAAKAVVIKFPTSTVVVTPDKPQLFVQVAQKLAGTTGAS</sequence>
<organism evidence="3 4">
    <name type="scientific">Microbulbifer agarilyticus</name>
    <dbReference type="NCBI Taxonomy" id="260552"/>
    <lineage>
        <taxon>Bacteria</taxon>
        <taxon>Pseudomonadati</taxon>
        <taxon>Pseudomonadota</taxon>
        <taxon>Gammaproteobacteria</taxon>
        <taxon>Cellvibrionales</taxon>
        <taxon>Microbulbiferaceae</taxon>
        <taxon>Microbulbifer</taxon>
    </lineage>
</organism>
<evidence type="ECO:0000313" key="4">
    <source>
        <dbReference type="Proteomes" id="UP000188219"/>
    </source>
</evidence>
<keyword evidence="4" id="KW-1185">Reference proteome</keyword>
<dbReference type="InterPro" id="IPR027783">
    <property type="entry name" value="Bacterial_PH-related"/>
</dbReference>
<reference evidence="3" key="1">
    <citation type="submission" date="2017-02" db="EMBL/GenBank/DDBJ databases">
        <title>Genome of Microbulbifer agarilyticus GP101.</title>
        <authorList>
            <person name="Jung J."/>
            <person name="Bae S.S."/>
            <person name="Baek K."/>
        </authorList>
    </citation>
    <scope>NUCLEOTIDE SEQUENCE [LARGE SCALE GENOMIC DNA]</scope>
    <source>
        <strain evidence="3">GP101</strain>
    </source>
</reference>
<keyword evidence="1" id="KW-0812">Transmembrane</keyword>